<accession>A0A3S4Z8F9</accession>
<feature type="domain" description="CBU-0592-like" evidence="1">
    <location>
        <begin position="25"/>
        <end position="93"/>
    </location>
</feature>
<evidence type="ECO:0000259" key="1">
    <source>
        <dbReference type="Pfam" id="PF26604"/>
    </source>
</evidence>
<gene>
    <name evidence="2" type="ORF">NCTC10951_01286</name>
</gene>
<dbReference type="Pfam" id="PF26604">
    <property type="entry name" value="CBU_0592"/>
    <property type="match status" value="1"/>
</dbReference>
<organism evidence="2 3">
    <name type="scientific">Actinomyces viscosus</name>
    <dbReference type="NCBI Taxonomy" id="1656"/>
    <lineage>
        <taxon>Bacteria</taxon>
        <taxon>Bacillati</taxon>
        <taxon>Actinomycetota</taxon>
        <taxon>Actinomycetes</taxon>
        <taxon>Actinomycetales</taxon>
        <taxon>Actinomycetaceae</taxon>
        <taxon>Actinomyces</taxon>
    </lineage>
</organism>
<dbReference type="AlphaFoldDB" id="A0A3S4Z8F9"/>
<dbReference type="OrthoDB" id="3256397at2"/>
<evidence type="ECO:0000313" key="2">
    <source>
        <dbReference type="EMBL" id="VEI15677.1"/>
    </source>
</evidence>
<proteinExistence type="predicted"/>
<dbReference type="KEGG" id="avc:NCTC10951_01286"/>
<protein>
    <recommendedName>
        <fullName evidence="1">CBU-0592-like domain-containing protein</fullName>
    </recommendedName>
</protein>
<dbReference type="Proteomes" id="UP000268658">
    <property type="component" value="Chromosome"/>
</dbReference>
<dbReference type="NCBIfam" id="NF047864">
    <property type="entry name" value="CBU_0592_membra"/>
    <property type="match status" value="1"/>
</dbReference>
<sequence length="135" mass="14745">MRLTFICGEPRIGSVNDVLSSLISIGGWIGAAELLVAYFLVSKGTIAGDSLKYQALNITGSVLLTINCANSGAWPSVIANAFYLLVGINILFTVKRAYIAQLSRRQREELRSRMHLHRRHSPVSPVISTGFVEQA</sequence>
<reference evidence="2 3" key="1">
    <citation type="submission" date="2018-12" db="EMBL/GenBank/DDBJ databases">
        <authorList>
            <consortium name="Pathogen Informatics"/>
        </authorList>
    </citation>
    <scope>NUCLEOTIDE SEQUENCE [LARGE SCALE GENOMIC DNA]</scope>
    <source>
        <strain evidence="2 3">NCTC10951</strain>
    </source>
</reference>
<dbReference type="EMBL" id="LR134477">
    <property type="protein sequence ID" value="VEI15677.1"/>
    <property type="molecule type" value="Genomic_DNA"/>
</dbReference>
<name>A0A3S4Z8F9_ACTVI</name>
<evidence type="ECO:0000313" key="3">
    <source>
        <dbReference type="Proteomes" id="UP000268658"/>
    </source>
</evidence>
<dbReference type="InterPro" id="IPR058058">
    <property type="entry name" value="CBU_0592-like"/>
</dbReference>
<dbReference type="RefSeq" id="WP_126413907.1">
    <property type="nucleotide sequence ID" value="NZ_CAUTOI010000017.1"/>
</dbReference>